<evidence type="ECO:0000259" key="2">
    <source>
        <dbReference type="PROSITE" id="PS50983"/>
    </source>
</evidence>
<dbReference type="PANTHER" id="PTHR30535:SF36">
    <property type="entry name" value="HIGH-AFFINITY HEME UPTAKE SYSTEM PROTEIN ISDE"/>
    <property type="match status" value="1"/>
</dbReference>
<evidence type="ECO:0000313" key="4">
    <source>
        <dbReference type="Proteomes" id="UP000728968"/>
    </source>
</evidence>
<dbReference type="InterPro" id="IPR050902">
    <property type="entry name" value="ABC_Transporter_SBP"/>
</dbReference>
<dbReference type="InterPro" id="IPR002491">
    <property type="entry name" value="ABC_transptr_periplasmic_BD"/>
</dbReference>
<dbReference type="SUPFAM" id="SSF53807">
    <property type="entry name" value="Helical backbone' metal receptor"/>
    <property type="match status" value="1"/>
</dbReference>
<feature type="coiled-coil region" evidence="1">
    <location>
        <begin position="143"/>
        <end position="170"/>
    </location>
</feature>
<keyword evidence="4" id="KW-1185">Reference proteome</keyword>
<organism evidence="3 4">
    <name type="scientific">Fusobacterium mortiferum</name>
    <dbReference type="NCBI Taxonomy" id="850"/>
    <lineage>
        <taxon>Bacteria</taxon>
        <taxon>Fusobacteriati</taxon>
        <taxon>Fusobacteriota</taxon>
        <taxon>Fusobacteriia</taxon>
        <taxon>Fusobacteriales</taxon>
        <taxon>Fusobacteriaceae</taxon>
        <taxon>Fusobacterium</taxon>
    </lineage>
</organism>
<comment type="caution">
    <text evidence="3">The sequence shown here is derived from an EMBL/GenBank/DDBJ whole genome shotgun (WGS) entry which is preliminary data.</text>
</comment>
<dbReference type="Proteomes" id="UP000728968">
    <property type="component" value="Unassembled WGS sequence"/>
</dbReference>
<accession>A0ABS2G3P3</accession>
<dbReference type="PROSITE" id="PS50983">
    <property type="entry name" value="FE_B12_PBP"/>
    <property type="match status" value="1"/>
</dbReference>
<reference evidence="3 4" key="1">
    <citation type="journal article" date="2021" name="Sci. Rep.">
        <title>The distribution of antibiotic resistance genes in chicken gut microbiota commensals.</title>
        <authorList>
            <person name="Juricova H."/>
            <person name="Matiasovicova J."/>
            <person name="Kubasova T."/>
            <person name="Cejkova D."/>
            <person name="Rychlik I."/>
        </authorList>
    </citation>
    <scope>NUCLEOTIDE SEQUENCE [LARGE SCALE GENOMIC DNA]</scope>
    <source>
        <strain evidence="3 4">An425</strain>
    </source>
</reference>
<sequence>MKKFKILSLFIFLALQVLGEEFYIKQRDEELRLNYIPHNIVTDSAIISRFFDALDIDLVGVPNSTTKIPERYKEVERIGRAGMPDLEKVKALNTDLVVATFFSKPTIKAKYDMLNIPSFYIDVETYGDSKEAVEILGMAFNRREKAQEILRDWEKREEVLKEKLRNKKGKKIAIIYGNGESFFMTGKQHFLEELIEKIGCENVVTSLDKKATEKKSVPFSLEQLVILNPDVILIMPSSKTKNGEVFKESFKNNSIWKLTTAYKNKDIHIIDPTLFRMSAGVNSIDALEELYKYVYEE</sequence>
<name>A0ABS2G3P3_FUSMR</name>
<keyword evidence="1" id="KW-0175">Coiled coil</keyword>
<dbReference type="Gene3D" id="3.40.50.1980">
    <property type="entry name" value="Nitrogenase molybdenum iron protein domain"/>
    <property type="match status" value="2"/>
</dbReference>
<gene>
    <name evidence="3" type="ORF">H6A04_06130</name>
</gene>
<evidence type="ECO:0000256" key="1">
    <source>
        <dbReference type="SAM" id="Coils"/>
    </source>
</evidence>
<evidence type="ECO:0000313" key="3">
    <source>
        <dbReference type="EMBL" id="MBM6875232.1"/>
    </source>
</evidence>
<dbReference type="PANTHER" id="PTHR30535">
    <property type="entry name" value="VITAMIN B12-BINDING PROTEIN"/>
    <property type="match status" value="1"/>
</dbReference>
<dbReference type="EMBL" id="JACJLT010000043">
    <property type="protein sequence ID" value="MBM6875232.1"/>
    <property type="molecule type" value="Genomic_DNA"/>
</dbReference>
<dbReference type="Pfam" id="PF01497">
    <property type="entry name" value="Peripla_BP_2"/>
    <property type="match status" value="1"/>
</dbReference>
<feature type="domain" description="Fe/B12 periplasmic-binding" evidence="2">
    <location>
        <begin position="39"/>
        <end position="297"/>
    </location>
</feature>
<proteinExistence type="predicted"/>
<dbReference type="RefSeq" id="WP_204716146.1">
    <property type="nucleotide sequence ID" value="NZ_JACJLT010000043.1"/>
</dbReference>
<protein>
    <submittedName>
        <fullName evidence="3">ABC transporter substrate-binding protein</fullName>
    </submittedName>
</protein>